<sequence>MSENKSSVLSFQGSNFMRQRIVLAILTGKTIVISNIRSQDVEPGLREYEVNLLRLVDKLTNGTWLEVSQTGTRLRLTPGSLLMGATLVHECCKLRAIGYYLEVILALAPFFKKPLDITLKGVTNNEKDPSVDAFKSGGLSILRQFIVIDPGIKLDIIKRGMEPEGGGEVHFVCPVLKLKPIQKTDIGKVKRIRGNVFSLRVSPAFSNRLIDSAKGECLKFLPDVFLTADHLKGEKAGKSPGFGCCLTAETTTGVVYTSDCVSLPPPAPRLLPEDLGREAAWRLFDEISIGGIVDSNFQSLACLYTTFSHKDVSQIKMGPLTPYTIEYRRHIKQFTGLMYKLEPFVNEDEELKEGINKVLITGVGIGYQKAL</sequence>
<feature type="domain" description="RNA 3'-terminal phosphate cyclase insert" evidence="6">
    <location>
        <begin position="184"/>
        <end position="288"/>
    </location>
</feature>
<proteinExistence type="inferred from homology"/>
<dbReference type="InterPro" id="IPR023797">
    <property type="entry name" value="RNA3'_phos_cyclase_dom"/>
</dbReference>
<name>A0ABD0YPZ5_9HEMI</name>
<dbReference type="InterPro" id="IPR020719">
    <property type="entry name" value="RNA3'_term_phos_cycl-like_CS"/>
</dbReference>
<dbReference type="SUPFAM" id="SSF55205">
    <property type="entry name" value="EPT/RTPC-like"/>
    <property type="match status" value="1"/>
</dbReference>
<dbReference type="NCBIfam" id="TIGR03400">
    <property type="entry name" value="18S_RNA_Rcl1p"/>
    <property type="match status" value="1"/>
</dbReference>
<evidence type="ECO:0000259" key="6">
    <source>
        <dbReference type="Pfam" id="PF05189"/>
    </source>
</evidence>
<dbReference type="GO" id="GO:0042254">
    <property type="term" value="P:ribosome biogenesis"/>
    <property type="evidence" value="ECO:0007669"/>
    <property type="project" value="UniProtKB-KW"/>
</dbReference>
<dbReference type="PROSITE" id="PS01287">
    <property type="entry name" value="RTC"/>
    <property type="match status" value="1"/>
</dbReference>
<evidence type="ECO:0000259" key="5">
    <source>
        <dbReference type="Pfam" id="PF01137"/>
    </source>
</evidence>
<dbReference type="InterPro" id="IPR016443">
    <property type="entry name" value="RNA3'_term_phos_cyc_type_2"/>
</dbReference>
<gene>
    <name evidence="7" type="ORF">AAG570_013856</name>
</gene>
<comment type="subcellular location">
    <subcellularLocation>
        <location evidence="1">Nucleus</location>
        <location evidence="1">Nucleolus</location>
    </subcellularLocation>
</comment>
<dbReference type="EMBL" id="JBFDAA010000009">
    <property type="protein sequence ID" value="KAL1129327.1"/>
    <property type="molecule type" value="Genomic_DNA"/>
</dbReference>
<comment type="caution">
    <text evidence="7">The sequence shown here is derived from an EMBL/GenBank/DDBJ whole genome shotgun (WGS) entry which is preliminary data.</text>
</comment>
<dbReference type="Pfam" id="PF05189">
    <property type="entry name" value="RTC_insert"/>
    <property type="match status" value="1"/>
</dbReference>
<evidence type="ECO:0000313" key="8">
    <source>
        <dbReference type="Proteomes" id="UP001558652"/>
    </source>
</evidence>
<dbReference type="GO" id="GO:0005730">
    <property type="term" value="C:nucleolus"/>
    <property type="evidence" value="ECO:0007669"/>
    <property type="project" value="UniProtKB-SubCell"/>
</dbReference>
<evidence type="ECO:0008006" key="9">
    <source>
        <dbReference type="Google" id="ProtNLM"/>
    </source>
</evidence>
<evidence type="ECO:0000313" key="7">
    <source>
        <dbReference type="EMBL" id="KAL1129327.1"/>
    </source>
</evidence>
<keyword evidence="3" id="KW-0690">Ribosome biogenesis</keyword>
<keyword evidence="8" id="KW-1185">Reference proteome</keyword>
<organism evidence="7 8">
    <name type="scientific">Ranatra chinensis</name>
    <dbReference type="NCBI Taxonomy" id="642074"/>
    <lineage>
        <taxon>Eukaryota</taxon>
        <taxon>Metazoa</taxon>
        <taxon>Ecdysozoa</taxon>
        <taxon>Arthropoda</taxon>
        <taxon>Hexapoda</taxon>
        <taxon>Insecta</taxon>
        <taxon>Pterygota</taxon>
        <taxon>Neoptera</taxon>
        <taxon>Paraneoptera</taxon>
        <taxon>Hemiptera</taxon>
        <taxon>Heteroptera</taxon>
        <taxon>Panheteroptera</taxon>
        <taxon>Nepomorpha</taxon>
        <taxon>Nepidae</taxon>
        <taxon>Ranatrinae</taxon>
        <taxon>Ranatra</taxon>
    </lineage>
</organism>
<dbReference type="Gene3D" id="3.30.360.20">
    <property type="entry name" value="RNA 3'-terminal phosphate cyclase, insert domain"/>
    <property type="match status" value="1"/>
</dbReference>
<evidence type="ECO:0000256" key="1">
    <source>
        <dbReference type="ARBA" id="ARBA00004604"/>
    </source>
</evidence>
<dbReference type="PANTHER" id="PTHR11096">
    <property type="entry name" value="RNA 3' TERMINAL PHOSPHATE CYCLASE"/>
    <property type="match status" value="1"/>
</dbReference>
<dbReference type="InterPro" id="IPR013792">
    <property type="entry name" value="RNA3'P_cycl/enolpyr_Trfase_a/b"/>
</dbReference>
<protein>
    <recommendedName>
        <fullName evidence="9">RNA 3'-terminal phosphate cyclase-like protein</fullName>
    </recommendedName>
</protein>
<dbReference type="InterPro" id="IPR000228">
    <property type="entry name" value="RNA3'_term_phos_cyc"/>
</dbReference>
<dbReference type="Gene3D" id="3.65.10.20">
    <property type="entry name" value="RNA 3'-terminal phosphate cyclase domain"/>
    <property type="match status" value="1"/>
</dbReference>
<dbReference type="InterPro" id="IPR037136">
    <property type="entry name" value="RNA3'_phos_cyclase_dom_sf"/>
</dbReference>
<keyword evidence="4" id="KW-0539">Nucleus</keyword>
<dbReference type="InterPro" id="IPR036553">
    <property type="entry name" value="RPTC_insert"/>
</dbReference>
<feature type="domain" description="RNA 3'-terminal phosphate cyclase" evidence="5">
    <location>
        <begin position="10"/>
        <end position="340"/>
    </location>
</feature>
<accession>A0ABD0YPZ5</accession>
<dbReference type="PANTHER" id="PTHR11096:SF1">
    <property type="entry name" value="RNA 3'-TERMINAL PHOSPHATE CYCLASE-LIKE PROTEIN"/>
    <property type="match status" value="1"/>
</dbReference>
<dbReference type="InterPro" id="IPR013791">
    <property type="entry name" value="RNA3'-term_phos_cycl_insert"/>
</dbReference>
<dbReference type="Proteomes" id="UP001558652">
    <property type="component" value="Unassembled WGS sequence"/>
</dbReference>
<dbReference type="AlphaFoldDB" id="A0ABD0YPZ5"/>
<evidence type="ECO:0000256" key="4">
    <source>
        <dbReference type="ARBA" id="ARBA00023242"/>
    </source>
</evidence>
<evidence type="ECO:0000256" key="3">
    <source>
        <dbReference type="ARBA" id="ARBA00022517"/>
    </source>
</evidence>
<evidence type="ECO:0000256" key="2">
    <source>
        <dbReference type="ARBA" id="ARBA00007089"/>
    </source>
</evidence>
<reference evidence="7 8" key="1">
    <citation type="submission" date="2024-07" db="EMBL/GenBank/DDBJ databases">
        <title>Chromosome-level genome assembly of the water stick insect Ranatra chinensis (Heteroptera: Nepidae).</title>
        <authorList>
            <person name="Liu X."/>
        </authorList>
    </citation>
    <scope>NUCLEOTIDE SEQUENCE [LARGE SCALE GENOMIC DNA]</scope>
    <source>
        <strain evidence="7">Cailab_2021Rc</strain>
        <tissue evidence="7">Muscle</tissue>
    </source>
</reference>
<dbReference type="Pfam" id="PF01137">
    <property type="entry name" value="RTC"/>
    <property type="match status" value="1"/>
</dbReference>
<comment type="similarity">
    <text evidence="2">Belongs to the RNA 3'-terminal cyclase family. Type 2 subfamily.</text>
</comment>